<dbReference type="RefSeq" id="XP_007913425.1">
    <property type="nucleotide sequence ID" value="XM_007915234.1"/>
</dbReference>
<proteinExistence type="predicted"/>
<dbReference type="EMBL" id="KB932956">
    <property type="protein sequence ID" value="EOO01854.1"/>
    <property type="molecule type" value="Genomic_DNA"/>
</dbReference>
<dbReference type="KEGG" id="tmn:UCRPA7_2648"/>
<organism evidence="2 3">
    <name type="scientific">Phaeoacremonium minimum (strain UCR-PA7)</name>
    <name type="common">Esca disease fungus</name>
    <name type="synonym">Togninia minima</name>
    <dbReference type="NCBI Taxonomy" id="1286976"/>
    <lineage>
        <taxon>Eukaryota</taxon>
        <taxon>Fungi</taxon>
        <taxon>Dikarya</taxon>
        <taxon>Ascomycota</taxon>
        <taxon>Pezizomycotina</taxon>
        <taxon>Sordariomycetes</taxon>
        <taxon>Sordariomycetidae</taxon>
        <taxon>Togniniales</taxon>
        <taxon>Togniniaceae</taxon>
        <taxon>Phaeoacremonium</taxon>
    </lineage>
</organism>
<gene>
    <name evidence="2" type="ORF">UCRPA7_2648</name>
</gene>
<keyword evidence="3" id="KW-1185">Reference proteome</keyword>
<evidence type="ECO:0000313" key="2">
    <source>
        <dbReference type="EMBL" id="EOO01854.1"/>
    </source>
</evidence>
<name>R8BRA9_PHAM7</name>
<dbReference type="GeneID" id="19322917"/>
<keyword evidence="1" id="KW-0175">Coiled coil</keyword>
<reference evidence="3" key="1">
    <citation type="journal article" date="2013" name="Genome Announc.">
        <title>Draft genome sequence of the ascomycete Phaeoacremonium aleophilum strain UCR-PA7, a causal agent of the esca disease complex in grapevines.</title>
        <authorList>
            <person name="Blanco-Ulate B."/>
            <person name="Rolshausen P."/>
            <person name="Cantu D."/>
        </authorList>
    </citation>
    <scope>NUCLEOTIDE SEQUENCE [LARGE SCALE GENOMIC DNA]</scope>
    <source>
        <strain evidence="3">UCR-PA7</strain>
    </source>
</reference>
<dbReference type="HOGENOM" id="CLU_1972008_0_0_1"/>
<feature type="coiled-coil region" evidence="1">
    <location>
        <begin position="85"/>
        <end position="119"/>
    </location>
</feature>
<evidence type="ECO:0000256" key="1">
    <source>
        <dbReference type="SAM" id="Coils"/>
    </source>
</evidence>
<sequence length="127" mass="13608">MSFGNAVASDSKSATVNTSPTEILVKSDQQVSDALLRTVQRTVNTANRPRNIRTGCILGMAAVFGTLLYLDRGRDAATAYINRLNKEAEIAKGKAEIEAEIAKAKVEILRAEAEKIRAATRASLAGM</sequence>
<accession>R8BRA9</accession>
<protein>
    <submittedName>
        <fullName evidence="2">Uncharacterized protein</fullName>
    </submittedName>
</protein>
<dbReference type="AlphaFoldDB" id="R8BRA9"/>
<dbReference type="Proteomes" id="UP000014074">
    <property type="component" value="Unassembled WGS sequence"/>
</dbReference>
<evidence type="ECO:0000313" key="3">
    <source>
        <dbReference type="Proteomes" id="UP000014074"/>
    </source>
</evidence>